<dbReference type="Proteomes" id="UP000037755">
    <property type="component" value="Unassembled WGS sequence"/>
</dbReference>
<comment type="caution">
    <text evidence="2">The sequence shown here is derived from an EMBL/GenBank/DDBJ whole genome shotgun (WGS) entry which is preliminary data.</text>
</comment>
<dbReference type="PATRIC" id="fig|1202724.3.peg.234"/>
<evidence type="ECO:0000313" key="2">
    <source>
        <dbReference type="EMBL" id="KOS04807.1"/>
    </source>
</evidence>
<sequence>MASFFEMLYEGFPPLNLFYINGFSNDMFSADAYTSIGLMMLFSALIMEGLYYFVLSNYGKMHRRSFWFLWLFIIAVLNFVLAYINSMSSLTKVGTGSDYTFSQYFSFSMVNVLWAVVFSFIFSVIFKFWSVSASRTPF</sequence>
<dbReference type="OrthoDB" id="1446065at2"/>
<keyword evidence="3" id="KW-1185">Reference proteome</keyword>
<gene>
    <name evidence="2" type="ORF">AM493_01170</name>
</gene>
<protein>
    <submittedName>
        <fullName evidence="2">Uncharacterized protein</fullName>
    </submittedName>
</protein>
<organism evidence="2 3">
    <name type="scientific">Flavobacterium akiainvivens</name>
    <dbReference type="NCBI Taxonomy" id="1202724"/>
    <lineage>
        <taxon>Bacteria</taxon>
        <taxon>Pseudomonadati</taxon>
        <taxon>Bacteroidota</taxon>
        <taxon>Flavobacteriia</taxon>
        <taxon>Flavobacteriales</taxon>
        <taxon>Flavobacteriaceae</taxon>
        <taxon>Flavobacterium</taxon>
    </lineage>
</organism>
<feature type="transmembrane region" description="Helical" evidence="1">
    <location>
        <begin position="32"/>
        <end position="54"/>
    </location>
</feature>
<keyword evidence="1" id="KW-1133">Transmembrane helix</keyword>
<dbReference type="STRING" id="1202724.AM493_01170"/>
<evidence type="ECO:0000313" key="3">
    <source>
        <dbReference type="Proteomes" id="UP000037755"/>
    </source>
</evidence>
<keyword evidence="1" id="KW-0812">Transmembrane</keyword>
<accession>A0A0M8MFP3</accession>
<keyword evidence="1" id="KW-0472">Membrane</keyword>
<feature type="transmembrane region" description="Helical" evidence="1">
    <location>
        <begin position="66"/>
        <end position="84"/>
    </location>
</feature>
<dbReference type="RefSeq" id="WP_054405849.1">
    <property type="nucleotide sequence ID" value="NZ_FOYA01000004.1"/>
</dbReference>
<dbReference type="AlphaFoldDB" id="A0A0M8MFP3"/>
<proteinExistence type="predicted"/>
<feature type="transmembrane region" description="Helical" evidence="1">
    <location>
        <begin position="104"/>
        <end position="129"/>
    </location>
</feature>
<reference evidence="2 3" key="1">
    <citation type="submission" date="2015-08" db="EMBL/GenBank/DDBJ databases">
        <title>Whole genome sequence of Flavobacterium akiainvivens IK-1T, from decaying Wikstroemia oahuensis, an endemic Hawaiian shrub.</title>
        <authorList>
            <person name="Wan X."/>
            <person name="Hou S."/>
            <person name="Saito J."/>
            <person name="Donachie S."/>
        </authorList>
    </citation>
    <scope>NUCLEOTIDE SEQUENCE [LARGE SCALE GENOMIC DNA]</scope>
    <source>
        <strain evidence="2 3">IK-1</strain>
    </source>
</reference>
<dbReference type="EMBL" id="LIYD01000005">
    <property type="protein sequence ID" value="KOS04807.1"/>
    <property type="molecule type" value="Genomic_DNA"/>
</dbReference>
<evidence type="ECO:0000256" key="1">
    <source>
        <dbReference type="SAM" id="Phobius"/>
    </source>
</evidence>
<name>A0A0M8MFP3_9FLAO</name>